<proteinExistence type="predicted"/>
<dbReference type="InterPro" id="IPR017916">
    <property type="entry name" value="SB_dom"/>
</dbReference>
<reference evidence="3" key="1">
    <citation type="submission" date="2020-11" db="EMBL/GenBank/DDBJ databases">
        <title>Kefir isolates.</title>
        <authorList>
            <person name="Marcisauskas S."/>
            <person name="Kim Y."/>
            <person name="Blasche S."/>
        </authorList>
    </citation>
    <scope>NUCLEOTIDE SEQUENCE</scope>
    <source>
        <strain evidence="3">Olga-1</strain>
    </source>
</reference>
<evidence type="ECO:0000313" key="3">
    <source>
        <dbReference type="EMBL" id="KAG0688389.1"/>
    </source>
</evidence>
<accession>A0A9P6WJM1</accession>
<evidence type="ECO:0000313" key="4">
    <source>
        <dbReference type="Proteomes" id="UP000697127"/>
    </source>
</evidence>
<dbReference type="Proteomes" id="UP000697127">
    <property type="component" value="Unassembled WGS sequence"/>
</dbReference>
<keyword evidence="4" id="KW-1185">Reference proteome</keyword>
<sequence length="259" mass="29178">MHRLISENPSIWTHQVPSLPPKPSSFISSKTSSTFAPISTSSSELESISSSIKLGNRPNVPPLPKSLQSTKSQVNLQSSKTLTLPAAPPQLPPNPIRITLIQQASTKLNSTLLNLLNGKTEYATIPNISTILENQNDLVNCFDNYHRTENFIVDLNKGIDNNIPVIESKCIDARSLIDSVNKFVDEDYNIDNEELFVSTNKKSKQLSDLCFQEASYLDSLHFLELLFNTQKITFTDYVDNVRKISRERAKLLIWINKFK</sequence>
<evidence type="ECO:0000256" key="1">
    <source>
        <dbReference type="SAM" id="MobiDB-lite"/>
    </source>
</evidence>
<comment type="caution">
    <text evidence="3">The sequence shown here is derived from an EMBL/GenBank/DDBJ whole genome shotgun (WGS) entry which is preliminary data.</text>
</comment>
<dbReference type="Pfam" id="PF09454">
    <property type="entry name" value="Vps23_core"/>
    <property type="match status" value="1"/>
</dbReference>
<feature type="domain" description="SB" evidence="2">
    <location>
        <begin position="194"/>
        <end position="247"/>
    </location>
</feature>
<name>A0A9P6WJM1_9ASCO</name>
<organism evidence="3 4">
    <name type="scientific">Pichia californica</name>
    <dbReference type="NCBI Taxonomy" id="460514"/>
    <lineage>
        <taxon>Eukaryota</taxon>
        <taxon>Fungi</taxon>
        <taxon>Dikarya</taxon>
        <taxon>Ascomycota</taxon>
        <taxon>Saccharomycotina</taxon>
        <taxon>Pichiomycetes</taxon>
        <taxon>Pichiales</taxon>
        <taxon>Pichiaceae</taxon>
        <taxon>Pichia</taxon>
    </lineage>
</organism>
<dbReference type="AlphaFoldDB" id="A0A9P6WJM1"/>
<feature type="compositionally biased region" description="Polar residues" evidence="1">
    <location>
        <begin position="7"/>
        <end position="16"/>
    </location>
</feature>
<evidence type="ECO:0000259" key="2">
    <source>
        <dbReference type="Pfam" id="PF09454"/>
    </source>
</evidence>
<feature type="region of interest" description="Disordered" evidence="1">
    <location>
        <begin position="49"/>
        <end position="74"/>
    </location>
</feature>
<dbReference type="EMBL" id="PUHW01000155">
    <property type="protein sequence ID" value="KAG0688389.1"/>
    <property type="molecule type" value="Genomic_DNA"/>
</dbReference>
<gene>
    <name evidence="3" type="ORF">C6P40_001026</name>
</gene>
<protein>
    <recommendedName>
        <fullName evidence="2">SB domain-containing protein</fullName>
    </recommendedName>
</protein>
<feature type="region of interest" description="Disordered" evidence="1">
    <location>
        <begin position="1"/>
        <end position="25"/>
    </location>
</feature>